<reference evidence="2" key="1">
    <citation type="submission" date="2021-10" db="EMBL/GenBank/DDBJ databases">
        <title>Streptomonospora sp. nov., isolated from mangrove soil.</title>
        <authorList>
            <person name="Chen X."/>
            <person name="Ge X."/>
            <person name="Liu W."/>
        </authorList>
    </citation>
    <scope>NUCLEOTIDE SEQUENCE</scope>
    <source>
        <strain evidence="2">S1-112</strain>
    </source>
</reference>
<keyword evidence="1" id="KW-0472">Membrane</keyword>
<gene>
    <name evidence="2" type="ORF">LG943_05835</name>
</gene>
<evidence type="ECO:0000313" key="3">
    <source>
        <dbReference type="Proteomes" id="UP001140076"/>
    </source>
</evidence>
<dbReference type="RefSeq" id="WP_270071134.1">
    <property type="nucleotide sequence ID" value="NZ_JAJAQC010000007.1"/>
</dbReference>
<dbReference type="EMBL" id="JAJAQC010000007">
    <property type="protein sequence ID" value="MDA0563849.1"/>
    <property type="molecule type" value="Genomic_DNA"/>
</dbReference>
<name>A0A9X3SG73_9ACTN</name>
<dbReference type="AlphaFoldDB" id="A0A9X3SG73"/>
<evidence type="ECO:0000313" key="2">
    <source>
        <dbReference type="EMBL" id="MDA0563849.1"/>
    </source>
</evidence>
<keyword evidence="1" id="KW-1133">Transmembrane helix</keyword>
<protein>
    <submittedName>
        <fullName evidence="2">Uncharacterized protein</fullName>
    </submittedName>
</protein>
<proteinExistence type="predicted"/>
<dbReference type="Proteomes" id="UP001140076">
    <property type="component" value="Unassembled WGS sequence"/>
</dbReference>
<feature type="transmembrane region" description="Helical" evidence="1">
    <location>
        <begin position="6"/>
        <end position="29"/>
    </location>
</feature>
<sequence>MDPLLPLIIIGMLLFFCALLFLAFGLPALKKRRRTRELSEWAARSGWEYAEKRSDLLGALFPPLPPHLLAYHEARHVLSGTHRGRPVLAFEHVEPNHRTGPGGSPAIVNRVIAVPTPGSTPLLDIRDQRIGHKLLDIIGLHDFVVGHPGFDGAFRVATSHEGFARAVLTGPMMERILHTAPRRPLRFCGSHLMTTERAALDPAEITAIADQLIDLLEHVDPRVWRGGAPA</sequence>
<evidence type="ECO:0000256" key="1">
    <source>
        <dbReference type="SAM" id="Phobius"/>
    </source>
</evidence>
<keyword evidence="1" id="KW-0812">Transmembrane</keyword>
<accession>A0A9X3SG73</accession>
<organism evidence="2 3">
    <name type="scientific">Streptomonospora mangrovi</name>
    <dbReference type="NCBI Taxonomy" id="2883123"/>
    <lineage>
        <taxon>Bacteria</taxon>
        <taxon>Bacillati</taxon>
        <taxon>Actinomycetota</taxon>
        <taxon>Actinomycetes</taxon>
        <taxon>Streptosporangiales</taxon>
        <taxon>Nocardiopsidaceae</taxon>
        <taxon>Streptomonospora</taxon>
    </lineage>
</organism>
<keyword evidence="3" id="KW-1185">Reference proteome</keyword>
<comment type="caution">
    <text evidence="2">The sequence shown here is derived from an EMBL/GenBank/DDBJ whole genome shotgun (WGS) entry which is preliminary data.</text>
</comment>